<dbReference type="Proteomes" id="UP000299102">
    <property type="component" value="Unassembled WGS sequence"/>
</dbReference>
<dbReference type="AlphaFoldDB" id="A0A4C1VMJ4"/>
<name>A0A4C1VMJ4_EUMVA</name>
<evidence type="ECO:0000313" key="2">
    <source>
        <dbReference type="Proteomes" id="UP000299102"/>
    </source>
</evidence>
<sequence>MATDKAGAGESDLSIVPRRCGRGRRGLRFVCLFVRPPAGERRVFVSATAARQVFMGARLPPDFWEIFKLRFHNVTYLTYCGEFWTAKENRGVQSVVAARPPLDLCPEDDAPGESVTSAGAASVNHISAERIDSASF</sequence>
<reference evidence="1 2" key="1">
    <citation type="journal article" date="2019" name="Commun. Biol.">
        <title>The bagworm genome reveals a unique fibroin gene that provides high tensile strength.</title>
        <authorList>
            <person name="Kono N."/>
            <person name="Nakamura H."/>
            <person name="Ohtoshi R."/>
            <person name="Tomita M."/>
            <person name="Numata K."/>
            <person name="Arakawa K."/>
        </authorList>
    </citation>
    <scope>NUCLEOTIDE SEQUENCE [LARGE SCALE GENOMIC DNA]</scope>
</reference>
<organism evidence="1 2">
    <name type="scientific">Eumeta variegata</name>
    <name type="common">Bagworm moth</name>
    <name type="synonym">Eumeta japonica</name>
    <dbReference type="NCBI Taxonomy" id="151549"/>
    <lineage>
        <taxon>Eukaryota</taxon>
        <taxon>Metazoa</taxon>
        <taxon>Ecdysozoa</taxon>
        <taxon>Arthropoda</taxon>
        <taxon>Hexapoda</taxon>
        <taxon>Insecta</taxon>
        <taxon>Pterygota</taxon>
        <taxon>Neoptera</taxon>
        <taxon>Endopterygota</taxon>
        <taxon>Lepidoptera</taxon>
        <taxon>Glossata</taxon>
        <taxon>Ditrysia</taxon>
        <taxon>Tineoidea</taxon>
        <taxon>Psychidae</taxon>
        <taxon>Oiketicinae</taxon>
        <taxon>Eumeta</taxon>
    </lineage>
</organism>
<proteinExistence type="predicted"/>
<dbReference type="EMBL" id="BGZK01000370">
    <property type="protein sequence ID" value="GBP39740.1"/>
    <property type="molecule type" value="Genomic_DNA"/>
</dbReference>
<keyword evidence="2" id="KW-1185">Reference proteome</keyword>
<accession>A0A4C1VMJ4</accession>
<protein>
    <submittedName>
        <fullName evidence="1">Uncharacterized protein</fullName>
    </submittedName>
</protein>
<gene>
    <name evidence="1" type="ORF">EVAR_23065_1</name>
</gene>
<comment type="caution">
    <text evidence="1">The sequence shown here is derived from an EMBL/GenBank/DDBJ whole genome shotgun (WGS) entry which is preliminary data.</text>
</comment>
<evidence type="ECO:0000313" key="1">
    <source>
        <dbReference type="EMBL" id="GBP39740.1"/>
    </source>
</evidence>